<reference evidence="1 2" key="1">
    <citation type="journal article" date="2016" name="Front. Microbiol.">
        <title>Comparative Genomics Analysis of Streptomyces Species Reveals Their Adaptation to the Marine Environment and Their Diversity at the Genomic Level.</title>
        <authorList>
            <person name="Tian X."/>
            <person name="Zhang Z."/>
            <person name="Yang T."/>
            <person name="Chen M."/>
            <person name="Li J."/>
            <person name="Chen F."/>
            <person name="Yang J."/>
            <person name="Li W."/>
            <person name="Zhang B."/>
            <person name="Zhang Z."/>
            <person name="Wu J."/>
            <person name="Zhang C."/>
            <person name="Long L."/>
            <person name="Xiao J."/>
        </authorList>
    </citation>
    <scope>NUCLEOTIDE SEQUENCE [LARGE SCALE GENOMIC DNA]</scope>
    <source>
        <strain evidence="1 2">SCSIO M10372</strain>
    </source>
</reference>
<name>A0A1E7LNQ8_9ACTN</name>
<keyword evidence="2" id="KW-1185">Reference proteome</keyword>
<sequence>MAVDALAIPENQAVRPRSGRTGTARASWLAVATRGALPERQLRTGWTELPSTTRNVSVDGSSTRLVPVNPVWPAERGVAIAPMYQCW</sequence>
<organism evidence="1 2">
    <name type="scientific">Streptomyces nanshensis</name>
    <dbReference type="NCBI Taxonomy" id="518642"/>
    <lineage>
        <taxon>Bacteria</taxon>
        <taxon>Bacillati</taxon>
        <taxon>Actinomycetota</taxon>
        <taxon>Actinomycetes</taxon>
        <taxon>Kitasatosporales</taxon>
        <taxon>Streptomycetaceae</taxon>
        <taxon>Streptomyces</taxon>
    </lineage>
</organism>
<accession>A0A1E7LNQ8</accession>
<evidence type="ECO:0000313" key="2">
    <source>
        <dbReference type="Proteomes" id="UP000175971"/>
    </source>
</evidence>
<dbReference type="AlphaFoldDB" id="A0A1E7LNQ8"/>
<protein>
    <submittedName>
        <fullName evidence="1">Uncharacterized protein</fullName>
    </submittedName>
</protein>
<dbReference type="EMBL" id="LJGZ01000096">
    <property type="protein sequence ID" value="OEV17801.1"/>
    <property type="molecule type" value="Genomic_DNA"/>
</dbReference>
<gene>
    <name evidence="1" type="ORF">AN221_26185</name>
</gene>
<dbReference type="Proteomes" id="UP000175971">
    <property type="component" value="Unassembled WGS sequence"/>
</dbReference>
<comment type="caution">
    <text evidence="1">The sequence shown here is derived from an EMBL/GenBank/DDBJ whole genome shotgun (WGS) entry which is preliminary data.</text>
</comment>
<dbReference type="RefSeq" id="WP_070202978.1">
    <property type="nucleotide sequence ID" value="NZ_LJGZ01000096.1"/>
</dbReference>
<evidence type="ECO:0000313" key="1">
    <source>
        <dbReference type="EMBL" id="OEV17801.1"/>
    </source>
</evidence>
<proteinExistence type="predicted"/>